<feature type="transmembrane region" description="Helical" evidence="2">
    <location>
        <begin position="252"/>
        <end position="274"/>
    </location>
</feature>
<protein>
    <submittedName>
        <fullName evidence="3">TIGR01906 family membrane protein</fullName>
    </submittedName>
</protein>
<keyword evidence="2" id="KW-1133">Transmembrane helix</keyword>
<proteinExistence type="predicted"/>
<evidence type="ECO:0000256" key="2">
    <source>
        <dbReference type="SAM" id="Phobius"/>
    </source>
</evidence>
<dbReference type="Proteomes" id="UP001209083">
    <property type="component" value="Chromosome"/>
</dbReference>
<dbReference type="Pfam" id="PF07314">
    <property type="entry name" value="Lit"/>
    <property type="match status" value="1"/>
</dbReference>
<organism evidence="3 4">
    <name type="scientific">Saxibacter everestensis</name>
    <dbReference type="NCBI Taxonomy" id="2909229"/>
    <lineage>
        <taxon>Bacteria</taxon>
        <taxon>Bacillati</taxon>
        <taxon>Actinomycetota</taxon>
        <taxon>Actinomycetes</taxon>
        <taxon>Micrococcales</taxon>
        <taxon>Brevibacteriaceae</taxon>
        <taxon>Saxibacter</taxon>
    </lineage>
</organism>
<dbReference type="RefSeq" id="WP_349637535.1">
    <property type="nucleotide sequence ID" value="NZ_CP090958.1"/>
</dbReference>
<feature type="region of interest" description="Disordered" evidence="1">
    <location>
        <begin position="1"/>
        <end position="116"/>
    </location>
</feature>
<feature type="compositionally biased region" description="Polar residues" evidence="1">
    <location>
        <begin position="1"/>
        <end position="15"/>
    </location>
</feature>
<keyword evidence="2" id="KW-0812">Transmembrane</keyword>
<evidence type="ECO:0000256" key="1">
    <source>
        <dbReference type="SAM" id="MobiDB-lite"/>
    </source>
</evidence>
<reference evidence="3 4" key="1">
    <citation type="submission" date="2023-05" db="EMBL/GenBank/DDBJ databases">
        <title>Lithophilousrod everest ZFBP1038 complete genpme.</title>
        <authorList>
            <person name="Tian M."/>
        </authorList>
    </citation>
    <scope>NUCLEOTIDE SEQUENCE [LARGE SCALE GENOMIC DNA]</scope>
    <source>
        <strain evidence="3 4">ZFBP1038</strain>
    </source>
</reference>
<feature type="compositionally biased region" description="Low complexity" evidence="1">
    <location>
        <begin position="64"/>
        <end position="84"/>
    </location>
</feature>
<dbReference type="NCBIfam" id="TIGR01906">
    <property type="entry name" value="integ_TIGR01906"/>
    <property type="match status" value="1"/>
</dbReference>
<sequence>MTSTPDPAGDSTNDLVTRRMNSRSRTVSADDRESVPATGTSGLGDSERPAILSEEEWAELTGGAPQADRSADSPSASSGSQSGTTGSGAGPAPISAHREVDVPRARPRSAGGKPEASGWLPTLAKIWIAISTPIVLIALAIRMVASPLFMRFEYFWRPGFPADEFGFSADDRQHYGSYVVDYLLNFDGIRYLADIRLADGSAAFKAGELSHMHDVKAVFATFNLVAIILLVVSIVFAVYLARRTERGLRMGLFLGGIVTVVFIGAAAALALIGWERFFTTFHQLFFAEGTWTFHTNDTLIRLYPGTFWTDGGILIGGFTLLVALLLIGFAWPRRRAARR</sequence>
<feature type="transmembrane region" description="Helical" evidence="2">
    <location>
        <begin position="217"/>
        <end position="240"/>
    </location>
</feature>
<accession>A0ABY8QP81</accession>
<gene>
    <name evidence="3" type="ORF">LWF01_11505</name>
</gene>
<feature type="transmembrane region" description="Helical" evidence="2">
    <location>
        <begin position="126"/>
        <end position="145"/>
    </location>
</feature>
<keyword evidence="4" id="KW-1185">Reference proteome</keyword>
<dbReference type="InterPro" id="IPR010178">
    <property type="entry name" value="Lit"/>
</dbReference>
<feature type="transmembrane region" description="Helical" evidence="2">
    <location>
        <begin position="311"/>
        <end position="331"/>
    </location>
</feature>
<evidence type="ECO:0000313" key="4">
    <source>
        <dbReference type="Proteomes" id="UP001209083"/>
    </source>
</evidence>
<evidence type="ECO:0000313" key="3">
    <source>
        <dbReference type="EMBL" id="WGW10752.1"/>
    </source>
</evidence>
<keyword evidence="2" id="KW-0472">Membrane</keyword>
<dbReference type="EMBL" id="CP090958">
    <property type="protein sequence ID" value="WGW10752.1"/>
    <property type="molecule type" value="Genomic_DNA"/>
</dbReference>
<name>A0ABY8QP81_9MICO</name>